<evidence type="ECO:0000256" key="2">
    <source>
        <dbReference type="ARBA" id="ARBA00022525"/>
    </source>
</evidence>
<dbReference type="PRINTS" id="PR00313">
    <property type="entry name" value="CABNDNGRPT"/>
</dbReference>
<dbReference type="OrthoDB" id="5714489at2"/>
<dbReference type="EMBL" id="FOEP01000032">
    <property type="protein sequence ID" value="SER11109.1"/>
    <property type="molecule type" value="Genomic_DNA"/>
</dbReference>
<evidence type="ECO:0000313" key="4">
    <source>
        <dbReference type="Proteomes" id="UP000198634"/>
    </source>
</evidence>
<dbReference type="GO" id="GO:0005509">
    <property type="term" value="F:calcium ion binding"/>
    <property type="evidence" value="ECO:0007669"/>
    <property type="project" value="InterPro"/>
</dbReference>
<dbReference type="InterPro" id="IPR050557">
    <property type="entry name" value="RTX_toxin/Mannuronan_C5-epim"/>
</dbReference>
<dbReference type="GO" id="GO:0005576">
    <property type="term" value="C:extracellular region"/>
    <property type="evidence" value="ECO:0007669"/>
    <property type="project" value="UniProtKB-SubCell"/>
</dbReference>
<comment type="subcellular location">
    <subcellularLocation>
        <location evidence="1">Secreted</location>
    </subcellularLocation>
</comment>
<name>A0A1H9LIP9_9RHOB</name>
<dbReference type="PANTHER" id="PTHR38340:SF1">
    <property type="entry name" value="S-LAYER PROTEIN"/>
    <property type="match status" value="1"/>
</dbReference>
<dbReference type="Proteomes" id="UP000198634">
    <property type="component" value="Unassembled WGS sequence"/>
</dbReference>
<dbReference type="InterPro" id="IPR018511">
    <property type="entry name" value="Hemolysin-typ_Ca-bd_CS"/>
</dbReference>
<gene>
    <name evidence="3" type="ORF">SAMN04488092_1321</name>
</gene>
<dbReference type="PROSITE" id="PS00330">
    <property type="entry name" value="HEMOLYSIN_CALCIUM"/>
    <property type="match status" value="1"/>
</dbReference>
<accession>A0A1H9LIP9</accession>
<dbReference type="Pfam" id="PF00353">
    <property type="entry name" value="HemolysinCabind"/>
    <property type="match status" value="4"/>
</dbReference>
<keyword evidence="4" id="KW-1185">Reference proteome</keyword>
<dbReference type="SUPFAM" id="SSF51120">
    <property type="entry name" value="beta-Roll"/>
    <property type="match status" value="2"/>
</dbReference>
<dbReference type="Gene3D" id="2.150.10.10">
    <property type="entry name" value="Serralysin-like metalloprotease, C-terminal"/>
    <property type="match status" value="4"/>
</dbReference>
<evidence type="ECO:0000313" key="3">
    <source>
        <dbReference type="EMBL" id="SER11109.1"/>
    </source>
</evidence>
<organism evidence="3 4">
    <name type="scientific">Thalassovita taeanensis</name>
    <dbReference type="NCBI Taxonomy" id="657014"/>
    <lineage>
        <taxon>Bacteria</taxon>
        <taxon>Pseudomonadati</taxon>
        <taxon>Pseudomonadota</taxon>
        <taxon>Alphaproteobacteria</taxon>
        <taxon>Rhodobacterales</taxon>
        <taxon>Roseobacteraceae</taxon>
        <taxon>Thalassovita</taxon>
    </lineage>
</organism>
<proteinExistence type="predicted"/>
<dbReference type="InterPro" id="IPR001343">
    <property type="entry name" value="Hemolysn_Ca-bd"/>
</dbReference>
<keyword evidence="2" id="KW-0964">Secreted</keyword>
<evidence type="ECO:0000256" key="1">
    <source>
        <dbReference type="ARBA" id="ARBA00004613"/>
    </source>
</evidence>
<reference evidence="3 4" key="1">
    <citation type="submission" date="2016-10" db="EMBL/GenBank/DDBJ databases">
        <authorList>
            <person name="de Groot N.N."/>
        </authorList>
    </citation>
    <scope>NUCLEOTIDE SEQUENCE [LARGE SCALE GENOMIC DNA]</scope>
    <source>
        <strain evidence="3 4">DSM 22007</strain>
    </source>
</reference>
<protein>
    <submittedName>
        <fullName evidence="3">Hemolysin-type calcium-binding repeat-containing protein</fullName>
    </submittedName>
</protein>
<dbReference type="PANTHER" id="PTHR38340">
    <property type="entry name" value="S-LAYER PROTEIN"/>
    <property type="match status" value="1"/>
</dbReference>
<sequence>MCADTVTITTPDWTSSHIFSSDDVTGTFDGLTQGTVLDGEMPVVDFTATAKDAGDGVLLYPINSEFGYIVTDFIGAVEKDFLLNPEYEEGWIGDLHGEGGEQEGIVVSNTETEAFKTPAVLGTWLAGLGGNTVKASTEHYVVMQHILSDQQFPDDPDALYPLDNNLKVIGGDYDGYAIKDLLDGVDVAGIGWVDIGDINGDGVEDVKDILEPNETTIDSNIAASTDYSVTLKDDGKLLYRWGNAIKKPNDIRLEAKIELPSEWSIKDSPDDLQKLYRITSAELLVNHTITNNPNDQLRPEGLENEAAIGTLPTYQILDDGSWVTTDDYYAGDGTLYPAGTVLKDPALAALWATSELAAIGAVDGAEGFTNAWYTTMDREPFEAAFDESGEYISGPRWRLQPDKYGQDLPSVVIPLDPSLPPPPTKDEVKYDVGEVTQTVINLLDWETPVSRMSISAGWQDQAGTTDINGLNLSPDFDLSVYIKGDIKPATLYNAELLLDYEEITIYAAGGTITGGAGDDYLVGQGDNTLIGGAGEDFFVLSYGTTISDANILSNIITDFTVGEDVLGLIGMGASTVELDTIMVDTNITQTVVGSDLLVSVGGYDLVTLQGVTEVLDATSFMTSTQYSMTPEVFVGTDGDDVLRGTSSPDVMYGLDGDDRILGYEGADTIYGGDGADTLNGGDGSDEIYGGDTAADLSDVVYAGDGNDTVDGGAGNDIIYGGLGDDVLIGGDGADQLYGQGGNDVLTGSSWGDLIFGGDGLDFINGGGGSDRLNGGAAADMFYHAGVASHGSDWIQDYDAAEGDVLVFGLSGASSSDFAVNFVSAGSGDGAVDEAFITYAPNSQILWALVDGADQTSINLQLDGMVYDLLA</sequence>
<dbReference type="STRING" id="657014.SAMN04488092_1321"/>
<dbReference type="AlphaFoldDB" id="A0A1H9LIP9"/>
<dbReference type="InterPro" id="IPR011049">
    <property type="entry name" value="Serralysin-like_metalloprot_C"/>
</dbReference>